<organism evidence="6 7">
    <name type="scientific">Nocardioides agariphilus</name>
    <dbReference type="NCBI Taxonomy" id="433664"/>
    <lineage>
        <taxon>Bacteria</taxon>
        <taxon>Bacillati</taxon>
        <taxon>Actinomycetota</taxon>
        <taxon>Actinomycetes</taxon>
        <taxon>Propionibacteriales</taxon>
        <taxon>Nocardioidaceae</taxon>
        <taxon>Nocardioides</taxon>
    </lineage>
</organism>
<reference evidence="6" key="1">
    <citation type="submission" date="2020-11" db="EMBL/GenBank/DDBJ databases">
        <title>Nocardioides cynanchi sp. nov., isolated from soil of rhizosphere of Cynanchum wilfordii.</title>
        <authorList>
            <person name="Lee J.-S."/>
            <person name="Suh M.K."/>
            <person name="Kim J.-S."/>
        </authorList>
    </citation>
    <scope>NUCLEOTIDE SEQUENCE</scope>
    <source>
        <strain evidence="6">KCTC 19276</strain>
    </source>
</reference>
<dbReference type="GO" id="GO:0003700">
    <property type="term" value="F:DNA-binding transcription factor activity"/>
    <property type="evidence" value="ECO:0007669"/>
    <property type="project" value="TreeGrafter"/>
</dbReference>
<dbReference type="InterPro" id="IPR018490">
    <property type="entry name" value="cNMP-bd_dom_sf"/>
</dbReference>
<name>A0A930VIS8_9ACTN</name>
<dbReference type="InterPro" id="IPR036388">
    <property type="entry name" value="WH-like_DNA-bd_sf"/>
</dbReference>
<dbReference type="PANTHER" id="PTHR24567:SF74">
    <property type="entry name" value="HTH-TYPE TRANSCRIPTIONAL REGULATOR ARCR"/>
    <property type="match status" value="1"/>
</dbReference>
<dbReference type="Pfam" id="PF13545">
    <property type="entry name" value="HTH_Crp_2"/>
    <property type="match status" value="1"/>
</dbReference>
<dbReference type="Proteomes" id="UP000660668">
    <property type="component" value="Unassembled WGS sequence"/>
</dbReference>
<dbReference type="EMBL" id="JADKPO010000007">
    <property type="protein sequence ID" value="MBF4767478.1"/>
    <property type="molecule type" value="Genomic_DNA"/>
</dbReference>
<dbReference type="PROSITE" id="PS51063">
    <property type="entry name" value="HTH_CRP_2"/>
    <property type="match status" value="1"/>
</dbReference>
<accession>A0A930VIS8</accession>
<evidence type="ECO:0000256" key="1">
    <source>
        <dbReference type="ARBA" id="ARBA00023015"/>
    </source>
</evidence>
<evidence type="ECO:0000256" key="3">
    <source>
        <dbReference type="ARBA" id="ARBA00023163"/>
    </source>
</evidence>
<dbReference type="SMART" id="SM00419">
    <property type="entry name" value="HTH_CRP"/>
    <property type="match status" value="1"/>
</dbReference>
<keyword evidence="1" id="KW-0805">Transcription regulation</keyword>
<dbReference type="CDD" id="cd00038">
    <property type="entry name" value="CAP_ED"/>
    <property type="match status" value="1"/>
</dbReference>
<dbReference type="Pfam" id="PF00027">
    <property type="entry name" value="cNMP_binding"/>
    <property type="match status" value="1"/>
</dbReference>
<dbReference type="PROSITE" id="PS50042">
    <property type="entry name" value="CNMP_BINDING_3"/>
    <property type="match status" value="1"/>
</dbReference>
<evidence type="ECO:0000259" key="4">
    <source>
        <dbReference type="PROSITE" id="PS50042"/>
    </source>
</evidence>
<dbReference type="SMART" id="SM00100">
    <property type="entry name" value="cNMP"/>
    <property type="match status" value="1"/>
</dbReference>
<dbReference type="InterPro" id="IPR012318">
    <property type="entry name" value="HTH_CRP"/>
</dbReference>
<comment type="caution">
    <text evidence="6">The sequence shown here is derived from an EMBL/GenBank/DDBJ whole genome shotgun (WGS) entry which is preliminary data.</text>
</comment>
<dbReference type="PROSITE" id="PS00889">
    <property type="entry name" value="CNMP_BINDING_2"/>
    <property type="match status" value="1"/>
</dbReference>
<dbReference type="GO" id="GO:0003677">
    <property type="term" value="F:DNA binding"/>
    <property type="evidence" value="ECO:0007669"/>
    <property type="project" value="UniProtKB-KW"/>
</dbReference>
<dbReference type="SUPFAM" id="SSF51206">
    <property type="entry name" value="cAMP-binding domain-like"/>
    <property type="match status" value="1"/>
</dbReference>
<dbReference type="InterPro" id="IPR000595">
    <property type="entry name" value="cNMP-bd_dom"/>
</dbReference>
<dbReference type="InterPro" id="IPR050397">
    <property type="entry name" value="Env_Response_Regulators"/>
</dbReference>
<proteinExistence type="predicted"/>
<keyword evidence="3" id="KW-0804">Transcription</keyword>
<dbReference type="InterPro" id="IPR036390">
    <property type="entry name" value="WH_DNA-bd_sf"/>
</dbReference>
<dbReference type="InterPro" id="IPR014710">
    <property type="entry name" value="RmlC-like_jellyroll"/>
</dbReference>
<evidence type="ECO:0000313" key="6">
    <source>
        <dbReference type="EMBL" id="MBF4767478.1"/>
    </source>
</evidence>
<feature type="domain" description="Cyclic nucleotide-binding" evidence="4">
    <location>
        <begin position="6"/>
        <end position="110"/>
    </location>
</feature>
<gene>
    <name evidence="6" type="ORF">ISU10_06820</name>
</gene>
<dbReference type="Gene3D" id="1.10.10.10">
    <property type="entry name" value="Winged helix-like DNA-binding domain superfamily/Winged helix DNA-binding domain"/>
    <property type="match status" value="1"/>
</dbReference>
<dbReference type="AlphaFoldDB" id="A0A930VIS8"/>
<dbReference type="SUPFAM" id="SSF46785">
    <property type="entry name" value="Winged helix' DNA-binding domain"/>
    <property type="match status" value="1"/>
</dbReference>
<dbReference type="GO" id="GO:0005829">
    <property type="term" value="C:cytosol"/>
    <property type="evidence" value="ECO:0007669"/>
    <property type="project" value="TreeGrafter"/>
</dbReference>
<feature type="domain" description="HTH crp-type" evidence="5">
    <location>
        <begin position="142"/>
        <end position="216"/>
    </location>
</feature>
<evidence type="ECO:0000313" key="7">
    <source>
        <dbReference type="Proteomes" id="UP000660668"/>
    </source>
</evidence>
<evidence type="ECO:0000259" key="5">
    <source>
        <dbReference type="PROSITE" id="PS51063"/>
    </source>
</evidence>
<dbReference type="InterPro" id="IPR018488">
    <property type="entry name" value="cNMP-bd_CS"/>
</dbReference>
<dbReference type="RefSeq" id="WP_194695632.1">
    <property type="nucleotide sequence ID" value="NZ_JADKPO010000007.1"/>
</dbReference>
<dbReference type="Gene3D" id="2.60.120.10">
    <property type="entry name" value="Jelly Rolls"/>
    <property type="match status" value="1"/>
</dbReference>
<dbReference type="PANTHER" id="PTHR24567">
    <property type="entry name" value="CRP FAMILY TRANSCRIPTIONAL REGULATORY PROTEIN"/>
    <property type="match status" value="1"/>
</dbReference>
<protein>
    <submittedName>
        <fullName evidence="6">Crp/Fnr family transcriptional regulator</fullName>
    </submittedName>
</protein>
<sequence length="223" mass="24686">MDVPRVLRSLPDEDAKKLLRASKVNNYARREALVSEGEKSETFHIVLDGRVAIRVTRPSGDTAIVNILGPDSHFGEVSLLTQEESRRTASVVAIEPVRTLSIPAAVFHDLRERNPRLEALVSRLLAQRVDELSAQLLEAMYDPLERRVVRRLAALTVTFGSQDQAPVAPVTIPLTQDELAELVGGTRPSVNQVLRRFVDEGILELSRGRIIVSDVAALRRMGD</sequence>
<keyword evidence="2" id="KW-0238">DNA-binding</keyword>
<keyword evidence="7" id="KW-1185">Reference proteome</keyword>
<evidence type="ECO:0000256" key="2">
    <source>
        <dbReference type="ARBA" id="ARBA00023125"/>
    </source>
</evidence>